<feature type="region of interest" description="Disordered" evidence="10">
    <location>
        <begin position="554"/>
        <end position="586"/>
    </location>
</feature>
<evidence type="ECO:0000256" key="2">
    <source>
        <dbReference type="ARBA" id="ARBA00022679"/>
    </source>
</evidence>
<dbReference type="AlphaFoldDB" id="A0AAV2HQT5"/>
<feature type="transmembrane region" description="Helical" evidence="11">
    <location>
        <begin position="453"/>
        <end position="477"/>
    </location>
</feature>
<comment type="subcellular location">
    <subcellularLocation>
        <location evidence="1">Membrane</location>
        <topology evidence="1">Multi-pass membrane protein</topology>
    </subcellularLocation>
</comment>
<dbReference type="PANTHER" id="PTHR46065:SF3">
    <property type="entry name" value="FI20425P1"/>
    <property type="match status" value="1"/>
</dbReference>
<dbReference type="InterPro" id="IPR011016">
    <property type="entry name" value="Znf_RING-CH"/>
</dbReference>
<dbReference type="Pfam" id="PF12906">
    <property type="entry name" value="RINGv"/>
    <property type="match status" value="1"/>
</dbReference>
<dbReference type="InterPro" id="IPR013083">
    <property type="entry name" value="Znf_RING/FYVE/PHD"/>
</dbReference>
<evidence type="ECO:0000256" key="11">
    <source>
        <dbReference type="SAM" id="Phobius"/>
    </source>
</evidence>
<keyword evidence="2" id="KW-0808">Transferase</keyword>
<evidence type="ECO:0000313" key="14">
    <source>
        <dbReference type="Proteomes" id="UP001497497"/>
    </source>
</evidence>
<dbReference type="GO" id="GO:0016567">
    <property type="term" value="P:protein ubiquitination"/>
    <property type="evidence" value="ECO:0007669"/>
    <property type="project" value="TreeGrafter"/>
</dbReference>
<keyword evidence="8 11" id="KW-1133">Transmembrane helix</keyword>
<dbReference type="Proteomes" id="UP001497497">
    <property type="component" value="Unassembled WGS sequence"/>
</dbReference>
<evidence type="ECO:0000256" key="7">
    <source>
        <dbReference type="ARBA" id="ARBA00022833"/>
    </source>
</evidence>
<evidence type="ECO:0000256" key="4">
    <source>
        <dbReference type="ARBA" id="ARBA00022723"/>
    </source>
</evidence>
<dbReference type="EMBL" id="CAXITT010000220">
    <property type="protein sequence ID" value="CAL1536084.1"/>
    <property type="molecule type" value="Genomic_DNA"/>
</dbReference>
<dbReference type="GO" id="GO:0008270">
    <property type="term" value="F:zinc ion binding"/>
    <property type="evidence" value="ECO:0007669"/>
    <property type="project" value="UniProtKB-KW"/>
</dbReference>
<evidence type="ECO:0000256" key="10">
    <source>
        <dbReference type="SAM" id="MobiDB-lite"/>
    </source>
</evidence>
<evidence type="ECO:0000256" key="9">
    <source>
        <dbReference type="ARBA" id="ARBA00023136"/>
    </source>
</evidence>
<keyword evidence="5" id="KW-0863">Zinc-finger</keyword>
<keyword evidence="4" id="KW-0479">Metal-binding</keyword>
<dbReference type="PANTHER" id="PTHR46065">
    <property type="entry name" value="E3 UBIQUITIN-PROTEIN LIGASE MARCH 2/3 FAMILY MEMBER"/>
    <property type="match status" value="1"/>
</dbReference>
<dbReference type="PROSITE" id="PS51292">
    <property type="entry name" value="ZF_RING_CH"/>
    <property type="match status" value="1"/>
</dbReference>
<proteinExistence type="predicted"/>
<feature type="compositionally biased region" description="Polar residues" evidence="10">
    <location>
        <begin position="554"/>
        <end position="570"/>
    </location>
</feature>
<keyword evidence="6" id="KW-0833">Ubl conjugation pathway</keyword>
<evidence type="ECO:0000259" key="12">
    <source>
        <dbReference type="PROSITE" id="PS51292"/>
    </source>
</evidence>
<gene>
    <name evidence="13" type="ORF">GSLYS_00009997001</name>
</gene>
<name>A0AAV2HQT5_LYMST</name>
<accession>A0AAV2HQT5</accession>
<keyword evidence="7" id="KW-0862">Zinc</keyword>
<sequence>MSDRSEAALLPTASDWDTIVEAASLAAHETRHDCTEPNHSIDNPQILNVTTDSIDNPQNLNVTTDYTSVPTSRSFPLTLRSDLGLSRSTFSEPCGLQINAHDAVREPCALQINAHDVARESCGLQINAHNAAHEPCGPQINAHDMARKANAENKQTLEHLREETASKSLVERQKMGNCPLSDTKVTETYGGDTAKQVVGTNIEVRKPEASDSKCGDRRCPVAQRNECCLKSKPHSPARFLECCLAAEDGARVSFTYPYLKNQPEVFVCGQVPDQNAGDRRGLSEGSSLQILNNGAQPCSCAMSTGGDNNLNVDGLLSSKICHGKYGDIRVSDSGIHSEGDCCRICQEDGTYEKLISPCYCSGTVGFMHLSCLETWLGLNGRTACELCLFPFPVVKIQPSIWQFFKRPLVNMDFASLLCDIACFCVLTPLLVASTYLCSMGVSHYQEVGKTGSVFAIVTLMVSLIAVYISWAVLAILYHRRVFMTWRERTARIRMWTDKTSSPAPTKMPDVSDDSVSTTHSRMGSFASRRLSGTSILLKPILWYSGSLRSQRLTSRTPFDQDVNSNRQRNSQGERNDGMNRTFGKTQRARSRQPCSCCSSLRPDLKLCPFLSKPTLPPLPSCLDVHSLKSSPENGAQCSVNSNP</sequence>
<reference evidence="13 14" key="1">
    <citation type="submission" date="2024-04" db="EMBL/GenBank/DDBJ databases">
        <authorList>
            <consortium name="Genoscope - CEA"/>
            <person name="William W."/>
        </authorList>
    </citation>
    <scope>NUCLEOTIDE SEQUENCE [LARGE SCALE GENOMIC DNA]</scope>
</reference>
<evidence type="ECO:0000256" key="6">
    <source>
        <dbReference type="ARBA" id="ARBA00022786"/>
    </source>
</evidence>
<dbReference type="GO" id="GO:0016020">
    <property type="term" value="C:membrane"/>
    <property type="evidence" value="ECO:0007669"/>
    <property type="project" value="UniProtKB-SubCell"/>
</dbReference>
<dbReference type="SUPFAM" id="SSF57850">
    <property type="entry name" value="RING/U-box"/>
    <property type="match status" value="1"/>
</dbReference>
<organism evidence="13 14">
    <name type="scientific">Lymnaea stagnalis</name>
    <name type="common">Great pond snail</name>
    <name type="synonym">Helix stagnalis</name>
    <dbReference type="NCBI Taxonomy" id="6523"/>
    <lineage>
        <taxon>Eukaryota</taxon>
        <taxon>Metazoa</taxon>
        <taxon>Spiralia</taxon>
        <taxon>Lophotrochozoa</taxon>
        <taxon>Mollusca</taxon>
        <taxon>Gastropoda</taxon>
        <taxon>Heterobranchia</taxon>
        <taxon>Euthyneura</taxon>
        <taxon>Panpulmonata</taxon>
        <taxon>Hygrophila</taxon>
        <taxon>Lymnaeoidea</taxon>
        <taxon>Lymnaeidae</taxon>
        <taxon>Lymnaea</taxon>
    </lineage>
</organism>
<keyword evidence="3 11" id="KW-0812">Transmembrane</keyword>
<comment type="caution">
    <text evidence="13">The sequence shown here is derived from an EMBL/GenBank/DDBJ whole genome shotgun (WGS) entry which is preliminary data.</text>
</comment>
<evidence type="ECO:0000256" key="5">
    <source>
        <dbReference type="ARBA" id="ARBA00022771"/>
    </source>
</evidence>
<evidence type="ECO:0000256" key="1">
    <source>
        <dbReference type="ARBA" id="ARBA00004141"/>
    </source>
</evidence>
<protein>
    <recommendedName>
        <fullName evidence="12">RING-CH-type domain-containing protein</fullName>
    </recommendedName>
</protein>
<dbReference type="GO" id="GO:0004842">
    <property type="term" value="F:ubiquitin-protein transferase activity"/>
    <property type="evidence" value="ECO:0007669"/>
    <property type="project" value="TreeGrafter"/>
</dbReference>
<dbReference type="SMART" id="SM00744">
    <property type="entry name" value="RINGv"/>
    <property type="match status" value="1"/>
</dbReference>
<feature type="transmembrane region" description="Helical" evidence="11">
    <location>
        <begin position="413"/>
        <end position="433"/>
    </location>
</feature>
<keyword evidence="14" id="KW-1185">Reference proteome</keyword>
<feature type="domain" description="RING-CH-type" evidence="12">
    <location>
        <begin position="334"/>
        <end position="394"/>
    </location>
</feature>
<evidence type="ECO:0000256" key="8">
    <source>
        <dbReference type="ARBA" id="ARBA00022989"/>
    </source>
</evidence>
<keyword evidence="9 11" id="KW-0472">Membrane</keyword>
<evidence type="ECO:0000313" key="13">
    <source>
        <dbReference type="EMBL" id="CAL1536084.1"/>
    </source>
</evidence>
<evidence type="ECO:0000256" key="3">
    <source>
        <dbReference type="ARBA" id="ARBA00022692"/>
    </source>
</evidence>
<dbReference type="Gene3D" id="3.30.40.10">
    <property type="entry name" value="Zinc/RING finger domain, C3HC4 (zinc finger)"/>
    <property type="match status" value="1"/>
</dbReference>